<organism evidence="6 7">
    <name type="scientific">Actinomadura litoris</name>
    <dbReference type="NCBI Taxonomy" id="2678616"/>
    <lineage>
        <taxon>Bacteria</taxon>
        <taxon>Bacillati</taxon>
        <taxon>Actinomycetota</taxon>
        <taxon>Actinomycetes</taxon>
        <taxon>Streptosporangiales</taxon>
        <taxon>Thermomonosporaceae</taxon>
        <taxon>Actinomadura</taxon>
    </lineage>
</organism>
<feature type="domain" description="HTH tetR-type" evidence="5">
    <location>
        <begin position="48"/>
        <end position="108"/>
    </location>
</feature>
<evidence type="ECO:0000256" key="2">
    <source>
        <dbReference type="ARBA" id="ARBA00023125"/>
    </source>
</evidence>
<sequence length="246" mass="26829">MTRKAPPESTFTELVFGEWWFSLLGYCDCCQPEPGRCPVSGIRKAKAAETRAALKEAARRLFMERGYLNTKITDITAAAGRATGSFYDHFADKEELLQALMADLEEQADAEVAASAHPRDHDLSDRAQLRWHLAVAWRAYREHLPVIAARLQALMAEGPSSGRAWTTLVAETDVFRDHLEWLRDEGHPLPGDPALVAAAIGAMLSMFGYSVLTAGADGPDATDEEIIETLTDLLLHGLAGPTDPGA</sequence>
<name>A0A7K1LE64_9ACTN</name>
<dbReference type="PRINTS" id="PR00455">
    <property type="entry name" value="HTHTETR"/>
</dbReference>
<dbReference type="Gene3D" id="1.10.357.10">
    <property type="entry name" value="Tetracycline Repressor, domain 2"/>
    <property type="match status" value="1"/>
</dbReference>
<dbReference type="Pfam" id="PF00440">
    <property type="entry name" value="TetR_N"/>
    <property type="match status" value="1"/>
</dbReference>
<dbReference type="PANTHER" id="PTHR30055">
    <property type="entry name" value="HTH-TYPE TRANSCRIPTIONAL REGULATOR RUTR"/>
    <property type="match status" value="1"/>
</dbReference>
<keyword evidence="1" id="KW-0805">Transcription regulation</keyword>
<dbReference type="InterPro" id="IPR001647">
    <property type="entry name" value="HTH_TetR"/>
</dbReference>
<dbReference type="GO" id="GO:0003700">
    <property type="term" value="F:DNA-binding transcription factor activity"/>
    <property type="evidence" value="ECO:0007669"/>
    <property type="project" value="TreeGrafter"/>
</dbReference>
<dbReference type="AlphaFoldDB" id="A0A7K1LE64"/>
<keyword evidence="2 4" id="KW-0238">DNA-binding</keyword>
<dbReference type="EMBL" id="WOFH01000022">
    <property type="protein sequence ID" value="MUN42603.1"/>
    <property type="molecule type" value="Genomic_DNA"/>
</dbReference>
<evidence type="ECO:0000313" key="6">
    <source>
        <dbReference type="EMBL" id="MUN42603.1"/>
    </source>
</evidence>
<keyword evidence="7" id="KW-1185">Reference proteome</keyword>
<dbReference type="GO" id="GO:0000976">
    <property type="term" value="F:transcription cis-regulatory region binding"/>
    <property type="evidence" value="ECO:0007669"/>
    <property type="project" value="TreeGrafter"/>
</dbReference>
<keyword evidence="3" id="KW-0804">Transcription</keyword>
<evidence type="ECO:0000259" key="5">
    <source>
        <dbReference type="PROSITE" id="PS50977"/>
    </source>
</evidence>
<dbReference type="SUPFAM" id="SSF48498">
    <property type="entry name" value="Tetracyclin repressor-like, C-terminal domain"/>
    <property type="match status" value="1"/>
</dbReference>
<accession>A0A7K1LE64</accession>
<gene>
    <name evidence="6" type="ORF">GNZ18_39330</name>
</gene>
<dbReference type="PANTHER" id="PTHR30055:SF234">
    <property type="entry name" value="HTH-TYPE TRANSCRIPTIONAL REGULATOR BETI"/>
    <property type="match status" value="1"/>
</dbReference>
<dbReference type="Gene3D" id="1.10.10.60">
    <property type="entry name" value="Homeodomain-like"/>
    <property type="match status" value="1"/>
</dbReference>
<evidence type="ECO:0000313" key="7">
    <source>
        <dbReference type="Proteomes" id="UP000432015"/>
    </source>
</evidence>
<dbReference type="PROSITE" id="PS50977">
    <property type="entry name" value="HTH_TETR_2"/>
    <property type="match status" value="1"/>
</dbReference>
<evidence type="ECO:0000256" key="3">
    <source>
        <dbReference type="ARBA" id="ARBA00023163"/>
    </source>
</evidence>
<dbReference type="SUPFAM" id="SSF46689">
    <property type="entry name" value="Homeodomain-like"/>
    <property type="match status" value="1"/>
</dbReference>
<proteinExistence type="predicted"/>
<reference evidence="6 7" key="1">
    <citation type="submission" date="2019-11" db="EMBL/GenBank/DDBJ databases">
        <authorList>
            <person name="Cao P."/>
        </authorList>
    </citation>
    <scope>NUCLEOTIDE SEQUENCE [LARGE SCALE GENOMIC DNA]</scope>
    <source>
        <strain evidence="6 7">NEAU-AAG5</strain>
    </source>
</reference>
<feature type="DNA-binding region" description="H-T-H motif" evidence="4">
    <location>
        <begin position="71"/>
        <end position="90"/>
    </location>
</feature>
<comment type="caution">
    <text evidence="6">The sequence shown here is derived from an EMBL/GenBank/DDBJ whole genome shotgun (WGS) entry which is preliminary data.</text>
</comment>
<protein>
    <submittedName>
        <fullName evidence="6">TetR family transcriptional regulator</fullName>
    </submittedName>
</protein>
<dbReference type="Proteomes" id="UP000432015">
    <property type="component" value="Unassembled WGS sequence"/>
</dbReference>
<evidence type="ECO:0000256" key="1">
    <source>
        <dbReference type="ARBA" id="ARBA00023015"/>
    </source>
</evidence>
<dbReference type="InterPro" id="IPR050109">
    <property type="entry name" value="HTH-type_TetR-like_transc_reg"/>
</dbReference>
<dbReference type="InterPro" id="IPR036271">
    <property type="entry name" value="Tet_transcr_reg_TetR-rel_C_sf"/>
</dbReference>
<evidence type="ECO:0000256" key="4">
    <source>
        <dbReference type="PROSITE-ProRule" id="PRU00335"/>
    </source>
</evidence>
<dbReference type="InterPro" id="IPR009057">
    <property type="entry name" value="Homeodomain-like_sf"/>
</dbReference>